<sequence>MELSSRFKDAFEKQKLSAPQSMNVNAAIHLTIELFRRAIVRCQICSNTRATTTGRNNSAKLHRDAFIFMVCTERRNVVLQPQTDAKVNALPEYRKASFGIKHWVLKNNQQRRLDLLTITNPEQAPRTPLLKLTVERTTAKPV</sequence>
<keyword evidence="2" id="KW-1185">Reference proteome</keyword>
<dbReference type="EMBL" id="SOYY01000012">
    <property type="protein sequence ID" value="KAA0714226.1"/>
    <property type="molecule type" value="Genomic_DNA"/>
</dbReference>
<reference evidence="1 2" key="1">
    <citation type="journal article" date="2019" name="Mol. Ecol. Resour.">
        <title>Chromosome-level genome assembly of Triplophysa tibetana, a fish adapted to the harsh high-altitude environment of the Tibetan Plateau.</title>
        <authorList>
            <person name="Yang X."/>
            <person name="Liu H."/>
            <person name="Ma Z."/>
            <person name="Zou Y."/>
            <person name="Zou M."/>
            <person name="Mao Y."/>
            <person name="Li X."/>
            <person name="Wang H."/>
            <person name="Chen T."/>
            <person name="Wang W."/>
            <person name="Yang R."/>
        </authorList>
    </citation>
    <scope>NUCLEOTIDE SEQUENCE [LARGE SCALE GENOMIC DNA]</scope>
    <source>
        <strain evidence="1">TTIB1903HZAU</strain>
        <tissue evidence="1">Muscle</tissue>
    </source>
</reference>
<organism evidence="1 2">
    <name type="scientific">Triplophysa tibetana</name>
    <dbReference type="NCBI Taxonomy" id="1572043"/>
    <lineage>
        <taxon>Eukaryota</taxon>
        <taxon>Metazoa</taxon>
        <taxon>Chordata</taxon>
        <taxon>Craniata</taxon>
        <taxon>Vertebrata</taxon>
        <taxon>Euteleostomi</taxon>
        <taxon>Actinopterygii</taxon>
        <taxon>Neopterygii</taxon>
        <taxon>Teleostei</taxon>
        <taxon>Ostariophysi</taxon>
        <taxon>Cypriniformes</taxon>
        <taxon>Nemacheilidae</taxon>
        <taxon>Triplophysa</taxon>
    </lineage>
</organism>
<name>A0A5A9P0H9_9TELE</name>
<dbReference type="AlphaFoldDB" id="A0A5A9P0H9"/>
<comment type="caution">
    <text evidence="1">The sequence shown here is derived from an EMBL/GenBank/DDBJ whole genome shotgun (WGS) entry which is preliminary data.</text>
</comment>
<accession>A0A5A9P0H9</accession>
<proteinExistence type="predicted"/>
<evidence type="ECO:0000313" key="2">
    <source>
        <dbReference type="Proteomes" id="UP000324632"/>
    </source>
</evidence>
<dbReference type="Proteomes" id="UP000324632">
    <property type="component" value="Chromosome 12"/>
</dbReference>
<evidence type="ECO:0000313" key="1">
    <source>
        <dbReference type="EMBL" id="KAA0714226.1"/>
    </source>
</evidence>
<gene>
    <name evidence="1" type="ORF">E1301_Tti007374</name>
</gene>
<protein>
    <submittedName>
        <fullName evidence="1">Uncharacterized protein</fullName>
    </submittedName>
</protein>